<dbReference type="Proteomes" id="UP000282076">
    <property type="component" value="Unassembled WGS sequence"/>
</dbReference>
<comment type="caution">
    <text evidence="1">The sequence shown here is derived from an EMBL/GenBank/DDBJ whole genome shotgun (WGS) entry which is preliminary data.</text>
</comment>
<evidence type="ECO:0000313" key="2">
    <source>
        <dbReference type="Proteomes" id="UP000282076"/>
    </source>
</evidence>
<protein>
    <submittedName>
        <fullName evidence="1">Uncharacterized protein</fullName>
    </submittedName>
</protein>
<proteinExistence type="predicted"/>
<dbReference type="AlphaFoldDB" id="A0A494XXV8"/>
<organism evidence="1 2">
    <name type="scientific">Cohnella endophytica</name>
    <dbReference type="NCBI Taxonomy" id="2419778"/>
    <lineage>
        <taxon>Bacteria</taxon>
        <taxon>Bacillati</taxon>
        <taxon>Bacillota</taxon>
        <taxon>Bacilli</taxon>
        <taxon>Bacillales</taxon>
        <taxon>Paenibacillaceae</taxon>
        <taxon>Cohnella</taxon>
    </lineage>
</organism>
<keyword evidence="2" id="KW-1185">Reference proteome</keyword>
<evidence type="ECO:0000313" key="1">
    <source>
        <dbReference type="EMBL" id="RKP55394.1"/>
    </source>
</evidence>
<accession>A0A494XXV8</accession>
<dbReference type="EMBL" id="RBZM01000004">
    <property type="protein sequence ID" value="RKP55394.1"/>
    <property type="molecule type" value="Genomic_DNA"/>
</dbReference>
<reference evidence="1 2" key="1">
    <citation type="submission" date="2018-10" db="EMBL/GenBank/DDBJ databases">
        <title>Cohnella sp. M2MS4P-1, whole genome shotgun sequence.</title>
        <authorList>
            <person name="Tuo L."/>
        </authorList>
    </citation>
    <scope>NUCLEOTIDE SEQUENCE [LARGE SCALE GENOMIC DNA]</scope>
    <source>
        <strain evidence="1 2">M2MS4P-1</strain>
    </source>
</reference>
<gene>
    <name evidence="1" type="ORF">D7Z26_09385</name>
</gene>
<name>A0A494XXV8_9BACL</name>
<sequence>MLNSKKGEFHFFINAYFPFVAIARYSIGNEFHFLEKNELKDDFRLFIECNYFILTRELLEQPFTKEDIIELDKNEIKQYYYWKPETIKDIVFNN</sequence>